<organism evidence="1 2">
    <name type="scientific">Letharia columbiana</name>
    <dbReference type="NCBI Taxonomy" id="112416"/>
    <lineage>
        <taxon>Eukaryota</taxon>
        <taxon>Fungi</taxon>
        <taxon>Dikarya</taxon>
        <taxon>Ascomycota</taxon>
        <taxon>Pezizomycotina</taxon>
        <taxon>Lecanoromycetes</taxon>
        <taxon>OSLEUM clade</taxon>
        <taxon>Lecanoromycetidae</taxon>
        <taxon>Lecanorales</taxon>
        <taxon>Lecanorineae</taxon>
        <taxon>Parmeliaceae</taxon>
        <taxon>Letharia</taxon>
    </lineage>
</organism>
<comment type="caution">
    <text evidence="1">The sequence shown here is derived from an EMBL/GenBank/DDBJ whole genome shotgun (WGS) entry which is preliminary data.</text>
</comment>
<dbReference type="Proteomes" id="UP000578531">
    <property type="component" value="Unassembled WGS sequence"/>
</dbReference>
<dbReference type="EMBL" id="JACCJC010000065">
    <property type="protein sequence ID" value="KAF6230675.1"/>
    <property type="molecule type" value="Genomic_DNA"/>
</dbReference>
<proteinExistence type="predicted"/>
<name>A0A8H6FLG8_9LECA</name>
<sequence>MSRSQAMTTPYVYSTTVSSDTIKIHPRLTHHQHPLIRSSRSLMNTTKRIVTLRITRMTTVPSLAKMAGQTPSEISNHREAMPDRAQTLRLFASYIRIPGKYESGLKKSGESRRKIGL</sequence>
<keyword evidence="2" id="KW-1185">Reference proteome</keyword>
<gene>
    <name evidence="1" type="ORF">HO173_011026</name>
</gene>
<protein>
    <submittedName>
        <fullName evidence="1">Uncharacterized protein</fullName>
    </submittedName>
</protein>
<dbReference type="AlphaFoldDB" id="A0A8H6FLG8"/>
<dbReference type="GeneID" id="59292672"/>
<dbReference type="RefSeq" id="XP_037160143.1">
    <property type="nucleotide sequence ID" value="XM_037312911.1"/>
</dbReference>
<evidence type="ECO:0000313" key="2">
    <source>
        <dbReference type="Proteomes" id="UP000578531"/>
    </source>
</evidence>
<accession>A0A8H6FLG8</accession>
<evidence type="ECO:0000313" key="1">
    <source>
        <dbReference type="EMBL" id="KAF6230675.1"/>
    </source>
</evidence>
<reference evidence="1 2" key="1">
    <citation type="journal article" date="2020" name="Genomics">
        <title>Complete, high-quality genomes from long-read metagenomic sequencing of two wolf lichen thalli reveals enigmatic genome architecture.</title>
        <authorList>
            <person name="McKenzie S.K."/>
            <person name="Walston R.F."/>
            <person name="Allen J.L."/>
        </authorList>
    </citation>
    <scope>NUCLEOTIDE SEQUENCE [LARGE SCALE GENOMIC DNA]</scope>
    <source>
        <strain evidence="1">WasteWater2</strain>
    </source>
</reference>